<evidence type="ECO:0000313" key="10">
    <source>
        <dbReference type="EMBL" id="SHG47843.1"/>
    </source>
</evidence>
<dbReference type="Gene3D" id="3.90.550.10">
    <property type="entry name" value="Spore Coat Polysaccharide Biosynthesis Protein SpsA, Chain A"/>
    <property type="match status" value="1"/>
</dbReference>
<accession>A0A1M5K6H3</accession>
<dbReference type="GO" id="GO:0005525">
    <property type="term" value="F:GTP binding"/>
    <property type="evidence" value="ECO:0007669"/>
    <property type="project" value="UniProtKB-UniRule"/>
</dbReference>
<name>A0A1M5K6H3_9EURY</name>
<dbReference type="GO" id="GO:0005737">
    <property type="term" value="C:cytoplasm"/>
    <property type="evidence" value="ECO:0007669"/>
    <property type="project" value="UniProtKB-SubCell"/>
</dbReference>
<organism evidence="10 11">
    <name type="scientific">Halobaculum gomorrense</name>
    <dbReference type="NCBI Taxonomy" id="43928"/>
    <lineage>
        <taxon>Archaea</taxon>
        <taxon>Methanobacteriati</taxon>
        <taxon>Methanobacteriota</taxon>
        <taxon>Stenosarchaea group</taxon>
        <taxon>Halobacteria</taxon>
        <taxon>Halobacteriales</taxon>
        <taxon>Haloferacaceae</taxon>
        <taxon>Halobaculum</taxon>
    </lineage>
</organism>
<dbReference type="Proteomes" id="UP000184357">
    <property type="component" value="Unassembled WGS sequence"/>
</dbReference>
<dbReference type="InterPro" id="IPR025877">
    <property type="entry name" value="MobA-like_NTP_Trfase"/>
</dbReference>
<dbReference type="InterPro" id="IPR013482">
    <property type="entry name" value="Molybde_CF_guanTrfase"/>
</dbReference>
<evidence type="ECO:0000256" key="4">
    <source>
        <dbReference type="ARBA" id="ARBA00022741"/>
    </source>
</evidence>
<evidence type="ECO:0000256" key="2">
    <source>
        <dbReference type="ARBA" id="ARBA00022679"/>
    </source>
</evidence>
<dbReference type="AlphaFoldDB" id="A0A1M5K6H3"/>
<dbReference type="OrthoDB" id="28434at2157"/>
<keyword evidence="1 8" id="KW-0963">Cytoplasm</keyword>
<dbReference type="Pfam" id="PF12804">
    <property type="entry name" value="NTP_transf_3"/>
    <property type="match status" value="1"/>
</dbReference>
<keyword evidence="4 8" id="KW-0547">Nucleotide-binding</keyword>
<comment type="subcellular location">
    <subcellularLocation>
        <location evidence="8">Cytoplasm</location>
    </subcellularLocation>
</comment>
<dbReference type="GO" id="GO:0006777">
    <property type="term" value="P:Mo-molybdopterin cofactor biosynthetic process"/>
    <property type="evidence" value="ECO:0007669"/>
    <property type="project" value="UniProtKB-KW"/>
</dbReference>
<dbReference type="GO" id="GO:0061603">
    <property type="term" value="F:molybdenum cofactor guanylyltransferase activity"/>
    <property type="evidence" value="ECO:0007669"/>
    <property type="project" value="UniProtKB-EC"/>
</dbReference>
<reference evidence="10 11" key="1">
    <citation type="submission" date="2016-11" db="EMBL/GenBank/DDBJ databases">
        <authorList>
            <person name="Jaros S."/>
            <person name="Januszkiewicz K."/>
            <person name="Wedrychowicz H."/>
        </authorList>
    </citation>
    <scope>NUCLEOTIDE SEQUENCE [LARGE SCALE GENOMIC DNA]</scope>
    <source>
        <strain evidence="10 11">DSM 9297</strain>
    </source>
</reference>
<gene>
    <name evidence="8" type="primary">mobA</name>
    <name evidence="10" type="ORF">SAMN05443636_0377</name>
</gene>
<evidence type="ECO:0000256" key="7">
    <source>
        <dbReference type="ARBA" id="ARBA00023150"/>
    </source>
</evidence>
<dbReference type="CDD" id="cd02503">
    <property type="entry name" value="MobA"/>
    <property type="match status" value="1"/>
</dbReference>
<evidence type="ECO:0000256" key="8">
    <source>
        <dbReference type="HAMAP-Rule" id="MF_00316"/>
    </source>
</evidence>
<keyword evidence="6 8" id="KW-0342">GTP-binding</keyword>
<dbReference type="InterPro" id="IPR029044">
    <property type="entry name" value="Nucleotide-diphossugar_trans"/>
</dbReference>
<evidence type="ECO:0000256" key="6">
    <source>
        <dbReference type="ARBA" id="ARBA00023134"/>
    </source>
</evidence>
<sequence length="200" mass="20663">MIGALVVVAGGRSRRFGDREKALVHVAGRPMVALVVERLASAVERTVINCRADQRPAIADVLPERAVRFAIDPTPDAGPVAGLSTGLSAAADAGADRAVVVGCDMPWLDAATVCALATRLGDADVVVPVAEERRQPFGAVYRVSPTLAACESVGADGRMLAVLDRLDAVEASVPPAPFASVDTPAAVTDASKALAERTWQ</sequence>
<dbReference type="STRING" id="43928.SAMN05443636_0377"/>
<evidence type="ECO:0000259" key="9">
    <source>
        <dbReference type="Pfam" id="PF12804"/>
    </source>
</evidence>
<feature type="domain" description="MobA-like NTP transferase" evidence="9">
    <location>
        <begin position="6"/>
        <end position="163"/>
    </location>
</feature>
<dbReference type="PANTHER" id="PTHR19136">
    <property type="entry name" value="MOLYBDENUM COFACTOR GUANYLYLTRANSFERASE"/>
    <property type="match status" value="1"/>
</dbReference>
<keyword evidence="5 8" id="KW-0460">Magnesium</keyword>
<keyword evidence="2 8" id="KW-0808">Transferase</keyword>
<evidence type="ECO:0000256" key="3">
    <source>
        <dbReference type="ARBA" id="ARBA00022723"/>
    </source>
</evidence>
<dbReference type="SUPFAM" id="SSF53448">
    <property type="entry name" value="Nucleotide-diphospho-sugar transferases"/>
    <property type="match status" value="1"/>
</dbReference>
<feature type="binding site" evidence="8">
    <location>
        <position position="104"/>
    </location>
    <ligand>
        <name>Mg(2+)</name>
        <dbReference type="ChEBI" id="CHEBI:18420"/>
    </ligand>
</feature>
<comment type="catalytic activity">
    <reaction evidence="8">
        <text>Mo-molybdopterin + GTP + H(+) = Mo-molybdopterin guanine dinucleotide + diphosphate</text>
        <dbReference type="Rhea" id="RHEA:34243"/>
        <dbReference type="ChEBI" id="CHEBI:15378"/>
        <dbReference type="ChEBI" id="CHEBI:33019"/>
        <dbReference type="ChEBI" id="CHEBI:37565"/>
        <dbReference type="ChEBI" id="CHEBI:71302"/>
        <dbReference type="ChEBI" id="CHEBI:71310"/>
        <dbReference type="EC" id="2.7.7.77"/>
    </reaction>
</comment>
<comment type="cofactor">
    <cofactor evidence="8">
        <name>Mg(2+)</name>
        <dbReference type="ChEBI" id="CHEBI:18420"/>
    </cofactor>
</comment>
<dbReference type="EMBL" id="FQWV01000001">
    <property type="protein sequence ID" value="SHG47843.1"/>
    <property type="molecule type" value="Genomic_DNA"/>
</dbReference>
<protein>
    <recommendedName>
        <fullName evidence="8">Probable molybdenum cofactor guanylyltransferase</fullName>
        <shortName evidence="8">MoCo guanylyltransferase</shortName>
        <ecNumber evidence="8">2.7.7.77</ecNumber>
    </recommendedName>
    <alternativeName>
        <fullName evidence="8">GTP:molybdopterin guanylyltransferase</fullName>
    </alternativeName>
    <alternativeName>
        <fullName evidence="8">Mo-MPT guanylyltransferase</fullName>
    </alternativeName>
    <alternativeName>
        <fullName evidence="8">Molybdopterin guanylyltransferase</fullName>
    </alternativeName>
    <alternativeName>
        <fullName evidence="8">Molybdopterin-guanine dinucleotide synthase</fullName>
        <shortName evidence="8">MGD synthase</shortName>
    </alternativeName>
</protein>
<feature type="binding site" evidence="8">
    <location>
        <position position="72"/>
    </location>
    <ligand>
        <name>GTP</name>
        <dbReference type="ChEBI" id="CHEBI:37565"/>
    </ligand>
</feature>
<evidence type="ECO:0000313" key="11">
    <source>
        <dbReference type="Proteomes" id="UP000184357"/>
    </source>
</evidence>
<keyword evidence="3 8" id="KW-0479">Metal-binding</keyword>
<feature type="binding site" evidence="8">
    <location>
        <begin position="8"/>
        <end position="10"/>
    </location>
    <ligand>
        <name>GTP</name>
        <dbReference type="ChEBI" id="CHEBI:37565"/>
    </ligand>
</feature>
<keyword evidence="11" id="KW-1185">Reference proteome</keyword>
<proteinExistence type="inferred from homology"/>
<keyword evidence="7 8" id="KW-0501">Molybdenum cofactor biosynthesis</keyword>
<evidence type="ECO:0000256" key="5">
    <source>
        <dbReference type="ARBA" id="ARBA00022842"/>
    </source>
</evidence>
<dbReference type="RefSeq" id="WP_159435696.1">
    <property type="nucleotide sequence ID" value="NZ_FQWV01000001.1"/>
</dbReference>
<comment type="similarity">
    <text evidence="8">Belongs to the MobA family.</text>
</comment>
<keyword evidence="10" id="KW-0548">Nucleotidyltransferase</keyword>
<dbReference type="EC" id="2.7.7.77" evidence="8"/>
<dbReference type="GO" id="GO:0046872">
    <property type="term" value="F:metal ion binding"/>
    <property type="evidence" value="ECO:0007669"/>
    <property type="project" value="UniProtKB-KW"/>
</dbReference>
<dbReference type="HAMAP" id="MF_00316">
    <property type="entry name" value="MobA"/>
    <property type="match status" value="1"/>
</dbReference>
<feature type="binding site" evidence="8">
    <location>
        <position position="21"/>
    </location>
    <ligand>
        <name>GTP</name>
        <dbReference type="ChEBI" id="CHEBI:37565"/>
    </ligand>
</feature>
<comment type="function">
    <text evidence="8">Transfers a GMP moiety from GTP to Mo-molybdopterin (Mo-MPT) cofactor (Moco or molybdenum cofactor) to form Mo-molybdopterin guanine dinucleotide (Mo-MGD) cofactor.</text>
</comment>
<dbReference type="PANTHER" id="PTHR19136:SF81">
    <property type="entry name" value="MOLYBDENUM COFACTOR GUANYLYLTRANSFERASE"/>
    <property type="match status" value="1"/>
</dbReference>
<evidence type="ECO:0000256" key="1">
    <source>
        <dbReference type="ARBA" id="ARBA00022490"/>
    </source>
</evidence>
<feature type="binding site" evidence="8">
    <location>
        <position position="49"/>
    </location>
    <ligand>
        <name>GTP</name>
        <dbReference type="ChEBI" id="CHEBI:37565"/>
    </ligand>
</feature>
<comment type="domain">
    <text evidence="8">The N-terminal domain determines nucleotide recognition and specific binding, while the C-terminal domain determines the specific binding to the target protein.</text>
</comment>
<feature type="binding site" evidence="8">
    <location>
        <position position="104"/>
    </location>
    <ligand>
        <name>GTP</name>
        <dbReference type="ChEBI" id="CHEBI:37565"/>
    </ligand>
</feature>